<protein>
    <recommendedName>
        <fullName evidence="1">Methyltransferase domain-containing protein</fullName>
    </recommendedName>
</protein>
<dbReference type="EMBL" id="GL832991">
    <property type="protein sequence ID" value="EGD80242.1"/>
    <property type="molecule type" value="Genomic_DNA"/>
</dbReference>
<dbReference type="Proteomes" id="UP000007799">
    <property type="component" value="Unassembled WGS sequence"/>
</dbReference>
<name>F2URD9_SALR5</name>
<sequence length="255" mass="27888">MPLASEEAVAKAYNACAKEYDEVMIAEVKTPSYEQQLAQFTDAVAQVMCDRPAPDMERGRSSWWVLDMACGSGNMLEIVDAKLSQHTGDDTQRQATATAEQMAQEQGARKPRLLGIDVSAEMVAIAKTRLEPVGHDAQQGTMLSLPTIDDGTCAGMICYFALHHLDETQVKAAFCEWARVLAPGAPLLLGYWVGDGKPYFEEGLQVDIVNHRSDVIDKLLLDAGFAIDPENVTQQEFESMGLSAHYTMATRKAGQ</sequence>
<dbReference type="OMA" id="CAGMICY"/>
<feature type="domain" description="Methyltransferase" evidence="1">
    <location>
        <begin position="112"/>
        <end position="184"/>
    </location>
</feature>
<dbReference type="InterPro" id="IPR041698">
    <property type="entry name" value="Methyltransf_25"/>
</dbReference>
<reference evidence="2" key="1">
    <citation type="submission" date="2009-08" db="EMBL/GenBank/DDBJ databases">
        <title>Annotation of Salpingoeca rosetta.</title>
        <authorList>
            <consortium name="The Broad Institute Genome Sequencing Platform"/>
            <person name="Russ C."/>
            <person name="Cuomo C."/>
            <person name="Burger G."/>
            <person name="Gray M.W."/>
            <person name="Holland P.W.H."/>
            <person name="King N."/>
            <person name="Lang F.B.F."/>
            <person name="Roger A.J."/>
            <person name="Ruiz-Trillo I."/>
            <person name="Young S.K."/>
            <person name="Zeng Q."/>
            <person name="Gargeya S."/>
            <person name="Alvarado L."/>
            <person name="Berlin A."/>
            <person name="Chapman S.B."/>
            <person name="Chen Z."/>
            <person name="Freedman E."/>
            <person name="Gellesch M."/>
            <person name="Goldberg J."/>
            <person name="Griggs A."/>
            <person name="Gujja S."/>
            <person name="Heilman E."/>
            <person name="Heiman D."/>
            <person name="Howarth C."/>
            <person name="Mehta T."/>
            <person name="Neiman D."/>
            <person name="Pearson M."/>
            <person name="Roberts A."/>
            <person name="Saif S."/>
            <person name="Shea T."/>
            <person name="Shenoy N."/>
            <person name="Sisk P."/>
            <person name="Stolte C."/>
            <person name="Sykes S."/>
            <person name="White J."/>
            <person name="Yandava C."/>
            <person name="Haas B."/>
            <person name="Nusbaum C."/>
            <person name="Birren B."/>
        </authorList>
    </citation>
    <scope>NUCLEOTIDE SEQUENCE [LARGE SCALE GENOMIC DNA]</scope>
    <source>
        <strain evidence="2">ATCC 50818</strain>
    </source>
</reference>
<dbReference type="eggNOG" id="ENOG502SZK2">
    <property type="taxonomic scope" value="Eukaryota"/>
</dbReference>
<evidence type="ECO:0000313" key="3">
    <source>
        <dbReference type="Proteomes" id="UP000007799"/>
    </source>
</evidence>
<accession>F2URD9</accession>
<evidence type="ECO:0000313" key="2">
    <source>
        <dbReference type="EMBL" id="EGD80242.1"/>
    </source>
</evidence>
<proteinExistence type="predicted"/>
<dbReference type="SUPFAM" id="SSF53335">
    <property type="entry name" value="S-adenosyl-L-methionine-dependent methyltransferases"/>
    <property type="match status" value="1"/>
</dbReference>
<dbReference type="GeneID" id="16068831"/>
<dbReference type="RefSeq" id="XP_004988304.1">
    <property type="nucleotide sequence ID" value="XM_004988247.1"/>
</dbReference>
<dbReference type="InParanoid" id="F2URD9"/>
<organism evidence="3">
    <name type="scientific">Salpingoeca rosetta (strain ATCC 50818 / BSB-021)</name>
    <dbReference type="NCBI Taxonomy" id="946362"/>
    <lineage>
        <taxon>Eukaryota</taxon>
        <taxon>Choanoflagellata</taxon>
        <taxon>Craspedida</taxon>
        <taxon>Salpingoecidae</taxon>
        <taxon>Salpingoeca</taxon>
    </lineage>
</organism>
<gene>
    <name evidence="2" type="ORF">PTSG_10918</name>
</gene>
<keyword evidence="3" id="KW-1185">Reference proteome</keyword>
<dbReference type="Gene3D" id="3.40.50.150">
    <property type="entry name" value="Vaccinia Virus protein VP39"/>
    <property type="match status" value="1"/>
</dbReference>
<dbReference type="AlphaFoldDB" id="F2URD9"/>
<dbReference type="OrthoDB" id="66144at2759"/>
<dbReference type="Pfam" id="PF13649">
    <property type="entry name" value="Methyltransf_25"/>
    <property type="match status" value="1"/>
</dbReference>
<dbReference type="InterPro" id="IPR029063">
    <property type="entry name" value="SAM-dependent_MTases_sf"/>
</dbReference>
<evidence type="ECO:0000259" key="1">
    <source>
        <dbReference type="Pfam" id="PF13649"/>
    </source>
</evidence>
<dbReference type="KEGG" id="sre:PTSG_10918"/>